<keyword evidence="3" id="KW-0804">Transcription</keyword>
<sequence length="1362" mass="154866">MDPYFPPSDFPPMPSSGAKPPSLSRNWKNIFDQEESSPTDLLLSHYPLEPEIVPFSREKLSQGADEWSHCLVGYSIGRRPFYEALLGAIKKSWKLKGSLQMLSLSDGFFLFKFACSEDMDLVWSRGVWFLLGKPFVLQKWHPKFKPKREDFSSVPIWIKIHDLPLACWNSEGISRIASKVGVPIAADSLTANKTRLTFARICVLVDSNAKYPDEIFVSLDGDVVGLKVQYEWRPSPCEHCKSLVHYSSLCPSKPKTVESAADVPKIFPPRGRSHSRQSHNLRKRTPSTYTGSTPIITSILTAVDSIRESHPTVSNPPPSDSMKTPDTNFFGQPLIYQPHSPPPAQKYSNCSTDPHLSDVIPSAKDVDQVPPASLGALNSGILEIGNSNIPNLNSPMEESSSSDVSASSSQVMAMAPGVISPYKFDVLQNYTEIDNPSSSSECANNAVKTQKPKEISQQSSVSVAVKKSARAVSFNLDMMCILETRIHPVSLQKPFFEVTHNVFPNENSCNNFDKSPSGRIWVKWNASKINFTPHHISSQLITGSITSISNSPLQLTVIYASNSSTERRELWSLISQIAPHQDVPWIIMGDFNCCWYVSEKLGGLAISQGSLVEFNNMIFDNCLRDLNTVGCSYTWFNQRSDKPIHIKLDRALVNIAWQNAYPNSYCSIQSPSCSDHCPLIIHSGIPLNSHHRFLFKNYWANIDKYWILLLKVFSNPIYGNPLSFLCNSLKQLKLDIKKEVWSNSSFINSHLDRLHMMQKEYLALLHDKPNDPLLQNSLKDINQKISDFSRTLASWVIQRAKVKWLKYGEDDLKFLYAKIRSRQGTSRAAVNLLTSLPGSDSTVVINNIIQHFQALYNSPPPSNQDVDQFPIGNGFPEHYSANITQSISEEEIPPILATNFWKAVCLSDVAAKEKISFRITSNAPIFVHWDHWCYNGKLEDMSDGHYLLHVSKPDSLIRDLILDSRWNLPESLPSSIFWHSKYALRYACYTWLALVGGMKTADVLLKRNIVVPSTCSLCNAHPESISHLFFECSYSFSILSDFMPFTKHLLFRPNILQLLEWIDGEPGFHKQVCCFAALPARADLFSFIWNTFGSRALYTVGMGGWGRLLAWLSGLIHCVRKKLWKMSNNASSKVPPGKEDQHEWYFFSHKDKKYLTGSRTNRATTTGFWKATGRDKPVYFKHKLVGMRKTLVFYKGRAPNGQKSDWILHEYRLETDECEALQEEDGWVVCRVFKKRSAVAIREENELPEESSFWYNKSMRLLPPLLKSQYTMDHFHHLQCSYKEQILQNFLPYIPQLEIHKIFNYSNVEEEEEEELQVKNDQTTVQMKDWRVLEKFVASQLSQDGLSKHPNCSNSQQVPYYI</sequence>
<dbReference type="PANTHER" id="PTHR31286:SF180">
    <property type="entry name" value="OS10G0362600 PROTEIN"/>
    <property type="match status" value="1"/>
</dbReference>
<reference evidence="7 8" key="1">
    <citation type="journal article" date="2024" name="Plant Biotechnol. J.">
        <title>Dendrobium thyrsiflorum genome and its molecular insights into genes involved in important horticultural traits.</title>
        <authorList>
            <person name="Chen B."/>
            <person name="Wang J.Y."/>
            <person name="Zheng P.J."/>
            <person name="Li K.L."/>
            <person name="Liang Y.M."/>
            <person name="Chen X.F."/>
            <person name="Zhang C."/>
            <person name="Zhao X."/>
            <person name="He X."/>
            <person name="Zhang G.Q."/>
            <person name="Liu Z.J."/>
            <person name="Xu Q."/>
        </authorList>
    </citation>
    <scope>NUCLEOTIDE SEQUENCE [LARGE SCALE GENOMIC DNA]</scope>
    <source>
        <strain evidence="7">GZMU011</strain>
    </source>
</reference>
<dbReference type="InterPro" id="IPR026960">
    <property type="entry name" value="RVT-Znf"/>
</dbReference>
<dbReference type="PANTHER" id="PTHR31286">
    <property type="entry name" value="GLYCINE-RICH CELL WALL STRUCTURAL PROTEIN 1.8-LIKE"/>
    <property type="match status" value="1"/>
</dbReference>
<feature type="domain" description="NAC" evidence="6">
    <location>
        <begin position="1071"/>
        <end position="1235"/>
    </location>
</feature>
<dbReference type="InterPro" id="IPR040256">
    <property type="entry name" value="At4g02000-like"/>
</dbReference>
<dbReference type="SUPFAM" id="SSF56219">
    <property type="entry name" value="DNase I-like"/>
    <property type="match status" value="1"/>
</dbReference>
<evidence type="ECO:0000256" key="1">
    <source>
        <dbReference type="ARBA" id="ARBA00023015"/>
    </source>
</evidence>
<feature type="compositionally biased region" description="Pro residues" evidence="5">
    <location>
        <begin position="1"/>
        <end position="14"/>
    </location>
</feature>
<keyword evidence="1" id="KW-0805">Transcription regulation</keyword>
<keyword evidence="8" id="KW-1185">Reference proteome</keyword>
<dbReference type="Pfam" id="PF02365">
    <property type="entry name" value="NAM"/>
    <property type="match status" value="1"/>
</dbReference>
<dbReference type="Pfam" id="PF14111">
    <property type="entry name" value="DUF4283"/>
    <property type="match status" value="1"/>
</dbReference>
<keyword evidence="4" id="KW-0539">Nucleus</keyword>
<protein>
    <recommendedName>
        <fullName evidence="6">NAC domain-containing protein</fullName>
    </recommendedName>
</protein>
<gene>
    <name evidence="7" type="ORF">M5K25_000211</name>
</gene>
<keyword evidence="2" id="KW-0238">DNA-binding</keyword>
<dbReference type="InterPro" id="IPR036093">
    <property type="entry name" value="NAC_dom_sf"/>
</dbReference>
<dbReference type="Gene3D" id="2.170.150.80">
    <property type="entry name" value="NAC domain"/>
    <property type="match status" value="1"/>
</dbReference>
<evidence type="ECO:0000313" key="8">
    <source>
        <dbReference type="Proteomes" id="UP001552299"/>
    </source>
</evidence>
<evidence type="ECO:0000256" key="5">
    <source>
        <dbReference type="SAM" id="MobiDB-lite"/>
    </source>
</evidence>
<evidence type="ECO:0000256" key="2">
    <source>
        <dbReference type="ARBA" id="ARBA00023125"/>
    </source>
</evidence>
<accession>A0ABD0VTR9</accession>
<proteinExistence type="predicted"/>
<dbReference type="PROSITE" id="PS51005">
    <property type="entry name" value="NAC"/>
    <property type="match status" value="1"/>
</dbReference>
<feature type="compositionally biased region" description="Basic residues" evidence="5">
    <location>
        <begin position="271"/>
        <end position="285"/>
    </location>
</feature>
<evidence type="ECO:0000256" key="3">
    <source>
        <dbReference type="ARBA" id="ARBA00023163"/>
    </source>
</evidence>
<dbReference type="EMBL" id="JANQDX010000001">
    <property type="protein sequence ID" value="KAL0928336.1"/>
    <property type="molecule type" value="Genomic_DNA"/>
</dbReference>
<comment type="caution">
    <text evidence="7">The sequence shown here is derived from an EMBL/GenBank/DDBJ whole genome shotgun (WGS) entry which is preliminary data.</text>
</comment>
<dbReference type="InterPro" id="IPR036691">
    <property type="entry name" value="Endo/exonu/phosph_ase_sf"/>
</dbReference>
<dbReference type="InterPro" id="IPR025558">
    <property type="entry name" value="DUF4283"/>
</dbReference>
<name>A0ABD0VTR9_DENTH</name>
<feature type="region of interest" description="Disordered" evidence="5">
    <location>
        <begin position="264"/>
        <end position="288"/>
    </location>
</feature>
<dbReference type="SUPFAM" id="SSF101941">
    <property type="entry name" value="NAC domain"/>
    <property type="match status" value="1"/>
</dbReference>
<evidence type="ECO:0000256" key="4">
    <source>
        <dbReference type="ARBA" id="ARBA00023242"/>
    </source>
</evidence>
<evidence type="ECO:0000313" key="7">
    <source>
        <dbReference type="EMBL" id="KAL0928336.1"/>
    </source>
</evidence>
<organism evidence="7 8">
    <name type="scientific">Dendrobium thyrsiflorum</name>
    <name type="common">Pinecone-like raceme dendrobium</name>
    <name type="synonym">Orchid</name>
    <dbReference type="NCBI Taxonomy" id="117978"/>
    <lineage>
        <taxon>Eukaryota</taxon>
        <taxon>Viridiplantae</taxon>
        <taxon>Streptophyta</taxon>
        <taxon>Embryophyta</taxon>
        <taxon>Tracheophyta</taxon>
        <taxon>Spermatophyta</taxon>
        <taxon>Magnoliopsida</taxon>
        <taxon>Liliopsida</taxon>
        <taxon>Asparagales</taxon>
        <taxon>Orchidaceae</taxon>
        <taxon>Epidendroideae</taxon>
        <taxon>Malaxideae</taxon>
        <taxon>Dendrobiinae</taxon>
        <taxon>Dendrobium</taxon>
    </lineage>
</organism>
<dbReference type="Pfam" id="PF13966">
    <property type="entry name" value="zf-RVT"/>
    <property type="match status" value="1"/>
</dbReference>
<dbReference type="Proteomes" id="UP001552299">
    <property type="component" value="Unassembled WGS sequence"/>
</dbReference>
<dbReference type="InterPro" id="IPR003441">
    <property type="entry name" value="NAC-dom"/>
</dbReference>
<dbReference type="Gene3D" id="3.60.10.10">
    <property type="entry name" value="Endonuclease/exonuclease/phosphatase"/>
    <property type="match status" value="1"/>
</dbReference>
<evidence type="ECO:0000259" key="6">
    <source>
        <dbReference type="PROSITE" id="PS51005"/>
    </source>
</evidence>
<feature type="region of interest" description="Disordered" evidence="5">
    <location>
        <begin position="1"/>
        <end position="22"/>
    </location>
</feature>
<dbReference type="GO" id="GO:0003677">
    <property type="term" value="F:DNA binding"/>
    <property type="evidence" value="ECO:0007669"/>
    <property type="project" value="UniProtKB-KW"/>
</dbReference>